<organism evidence="1 2">
    <name type="scientific">Rhizobium setariae</name>
    <dbReference type="NCBI Taxonomy" id="2801340"/>
    <lineage>
        <taxon>Bacteria</taxon>
        <taxon>Pseudomonadati</taxon>
        <taxon>Pseudomonadota</taxon>
        <taxon>Alphaproteobacteria</taxon>
        <taxon>Hyphomicrobiales</taxon>
        <taxon>Rhizobiaceae</taxon>
        <taxon>Rhizobium/Agrobacterium group</taxon>
        <taxon>Rhizobium</taxon>
    </lineage>
</organism>
<dbReference type="Pfam" id="PF03746">
    <property type="entry name" value="LamB_YcsF"/>
    <property type="match status" value="1"/>
</dbReference>
<dbReference type="PANTHER" id="PTHR30292:SF0">
    <property type="entry name" value="5-OXOPROLINASE SUBUNIT A"/>
    <property type="match status" value="1"/>
</dbReference>
<sequence length="265" mass="28733">MALDVVDINCDMGEAFGRWHVGDTDDASLMGLISSANIAAGFHAGDPNLMDETVRLAVGHGVGVGAHPGYNDLQGFGRRRINGTPRELVNDIAYQVGALREFARRHGASLQHVKPHGALYMEMAVNPELAQQFITYMRTVAPNAFVFCMAGSATERAAKEAGQPAIREFYADRDYDESGSIVFTRDAGRPDPAAIARKVVRACTEGKVTAVTGRDIEVPFESICFHSDTLGALDIIRNIREALKAAGIRIAPVSEIVSEQNRRHL</sequence>
<dbReference type="AlphaFoldDB" id="A0A937CMB2"/>
<gene>
    <name evidence="1" type="ORF">JJB09_11030</name>
</gene>
<keyword evidence="2" id="KW-1185">Reference proteome</keyword>
<name>A0A937CMB2_9HYPH</name>
<dbReference type="Gene3D" id="3.20.20.370">
    <property type="entry name" value="Glycoside hydrolase/deacetylase"/>
    <property type="match status" value="1"/>
</dbReference>
<dbReference type="NCBIfam" id="NF003816">
    <property type="entry name" value="PRK05406.1-5"/>
    <property type="match status" value="1"/>
</dbReference>
<dbReference type="InterPro" id="IPR005501">
    <property type="entry name" value="LamB/YcsF/PxpA-like"/>
</dbReference>
<reference evidence="1" key="1">
    <citation type="submission" date="2021-01" db="EMBL/GenBank/DDBJ databases">
        <title>Rhizobium sp. strain KVB221 16S ribosomal RNA gene Genome sequencing and assembly.</title>
        <authorList>
            <person name="Kang M."/>
        </authorList>
    </citation>
    <scope>NUCLEOTIDE SEQUENCE</scope>
    <source>
        <strain evidence="1">KVB221</strain>
    </source>
</reference>
<accession>A0A937CMB2</accession>
<proteinExistence type="predicted"/>
<dbReference type="RefSeq" id="WP_201657500.1">
    <property type="nucleotide sequence ID" value="NZ_JAEQNC010000005.1"/>
</dbReference>
<protein>
    <submittedName>
        <fullName evidence="1">5-oxoprolinase subunit PxpA</fullName>
    </submittedName>
</protein>
<dbReference type="NCBIfam" id="NF003814">
    <property type="entry name" value="PRK05406.1-3"/>
    <property type="match status" value="1"/>
</dbReference>
<dbReference type="SUPFAM" id="SSF88713">
    <property type="entry name" value="Glycoside hydrolase/deacetylase"/>
    <property type="match status" value="1"/>
</dbReference>
<dbReference type="EMBL" id="JAEQNC010000005">
    <property type="protein sequence ID" value="MBL0372561.1"/>
    <property type="molecule type" value="Genomic_DNA"/>
</dbReference>
<dbReference type="Proteomes" id="UP000633219">
    <property type="component" value="Unassembled WGS sequence"/>
</dbReference>
<dbReference type="InterPro" id="IPR011330">
    <property type="entry name" value="Glyco_hydro/deAcase_b/a-brl"/>
</dbReference>
<comment type="caution">
    <text evidence="1">The sequence shown here is derived from an EMBL/GenBank/DDBJ whole genome shotgun (WGS) entry which is preliminary data.</text>
</comment>
<dbReference type="GO" id="GO:0005975">
    <property type="term" value="P:carbohydrate metabolic process"/>
    <property type="evidence" value="ECO:0007669"/>
    <property type="project" value="InterPro"/>
</dbReference>
<evidence type="ECO:0000313" key="1">
    <source>
        <dbReference type="EMBL" id="MBL0372561.1"/>
    </source>
</evidence>
<dbReference type="PANTHER" id="PTHR30292">
    <property type="entry name" value="UNCHARACTERIZED PROTEIN YBGL-RELATED"/>
    <property type="match status" value="1"/>
</dbReference>
<evidence type="ECO:0000313" key="2">
    <source>
        <dbReference type="Proteomes" id="UP000633219"/>
    </source>
</evidence>